<dbReference type="InterPro" id="IPR025579">
    <property type="entry name" value="DUF4357"/>
</dbReference>
<name>A0ABS3JN31_9BACT</name>
<organism evidence="2 3">
    <name type="scientific">Fibrella forsythiae</name>
    <dbReference type="NCBI Taxonomy" id="2817061"/>
    <lineage>
        <taxon>Bacteria</taxon>
        <taxon>Pseudomonadati</taxon>
        <taxon>Bacteroidota</taxon>
        <taxon>Cytophagia</taxon>
        <taxon>Cytophagales</taxon>
        <taxon>Spirosomataceae</taxon>
        <taxon>Fibrella</taxon>
    </lineage>
</organism>
<accession>A0ABS3JN31</accession>
<gene>
    <name evidence="2" type="ORF">J2I46_18585</name>
</gene>
<keyword evidence="3" id="KW-1185">Reference proteome</keyword>
<protein>
    <submittedName>
        <fullName evidence="2">GIY-YIG nuclease family protein</fullName>
    </submittedName>
</protein>
<feature type="domain" description="GIY-YIG" evidence="1">
    <location>
        <begin position="51"/>
        <end position="142"/>
    </location>
</feature>
<sequence>MSQYIGKSIKLYLVDGSPLGMLTAEIMNWTGHILMGPRTQLAELVQRPEMMRTGVYFLSGPDPAVAGKTLVYIGESDNVGKRLIQHNKDEKKDFWERACVVTSKDQNLTKAHVRYLESHLIALSQGAGYANIHNGTSPEYNYLPEADIADMEFFISQLRLVLPVLGLDFLKEPSRILPLSQTDTHDSKPKTLLRSPVFVAKSNKHGLTAEAWETGPEFVVLAGSEAQPKWIGKGDHTYKLLFERLISEGKVVIQPDNLKAIFQDNTPFSSPSAAAAIVFGRVSNGRTEWKVKGSNQTYADWQNEELASLKSVIGDE</sequence>
<dbReference type="RefSeq" id="WP_207330541.1">
    <property type="nucleotide sequence ID" value="NZ_JAFMYW010000005.1"/>
</dbReference>
<comment type="caution">
    <text evidence="2">The sequence shown here is derived from an EMBL/GenBank/DDBJ whole genome shotgun (WGS) entry which is preliminary data.</text>
</comment>
<evidence type="ECO:0000313" key="3">
    <source>
        <dbReference type="Proteomes" id="UP000664628"/>
    </source>
</evidence>
<dbReference type="Pfam" id="PF14267">
    <property type="entry name" value="DUF4357"/>
    <property type="match status" value="1"/>
</dbReference>
<evidence type="ECO:0000313" key="2">
    <source>
        <dbReference type="EMBL" id="MBO0950609.1"/>
    </source>
</evidence>
<dbReference type="InterPro" id="IPR000305">
    <property type="entry name" value="GIY-YIG_endonuc"/>
</dbReference>
<dbReference type="Proteomes" id="UP000664628">
    <property type="component" value="Unassembled WGS sequence"/>
</dbReference>
<proteinExistence type="predicted"/>
<dbReference type="CDD" id="cd10447">
    <property type="entry name" value="GIY-YIG_unchar_2"/>
    <property type="match status" value="1"/>
</dbReference>
<evidence type="ECO:0000259" key="1">
    <source>
        <dbReference type="PROSITE" id="PS50164"/>
    </source>
</evidence>
<dbReference type="PROSITE" id="PS50164">
    <property type="entry name" value="GIY_YIG"/>
    <property type="match status" value="1"/>
</dbReference>
<dbReference type="EMBL" id="JAFMYW010000005">
    <property type="protein sequence ID" value="MBO0950609.1"/>
    <property type="molecule type" value="Genomic_DNA"/>
</dbReference>
<reference evidence="2 3" key="1">
    <citation type="submission" date="2021-03" db="EMBL/GenBank/DDBJ databases">
        <title>Fibrella sp. HMF5405 genome sequencing and assembly.</title>
        <authorList>
            <person name="Kang H."/>
            <person name="Kim H."/>
            <person name="Bae S."/>
            <person name="Joh K."/>
        </authorList>
    </citation>
    <scope>NUCLEOTIDE SEQUENCE [LARGE SCALE GENOMIC DNA]</scope>
    <source>
        <strain evidence="2 3">HMF5405</strain>
    </source>
</reference>